<proteinExistence type="inferred from homology"/>
<comment type="similarity">
    <text evidence="1">Belongs to the universal stress protein A family.</text>
</comment>
<reference evidence="8" key="1">
    <citation type="submission" date="2020-12" db="EMBL/GenBank/DDBJ databases">
        <title>Hymenobacter sp.</title>
        <authorList>
            <person name="Kim M.K."/>
        </authorList>
    </citation>
    <scope>NUCLEOTIDE SEQUENCE [LARGE SCALE GENOMIC DNA]</scope>
    <source>
        <strain evidence="8">BT325</strain>
    </source>
</reference>
<evidence type="ECO:0000259" key="6">
    <source>
        <dbReference type="PROSITE" id="PS50011"/>
    </source>
</evidence>
<dbReference type="CDD" id="cd14014">
    <property type="entry name" value="STKc_PknB_like"/>
    <property type="match status" value="1"/>
</dbReference>
<keyword evidence="8" id="KW-1185">Reference proteome</keyword>
<evidence type="ECO:0000256" key="2">
    <source>
        <dbReference type="ARBA" id="ARBA00022679"/>
    </source>
</evidence>
<evidence type="ECO:0000256" key="1">
    <source>
        <dbReference type="ARBA" id="ARBA00008791"/>
    </source>
</evidence>
<dbReference type="InterPro" id="IPR006016">
    <property type="entry name" value="UspA"/>
</dbReference>
<gene>
    <name evidence="7" type="ORF">JAO75_14470</name>
</gene>
<sequence length="469" mass="52576">MRWRLEPGMVIDGFELREHLDTGGMALLWSVTREGDPTPLVMKIPLLLDSDDPLPIVCFETEQMIMPRLSGPHVPRFVAAGPLDPMPYIVMERIPGESLKGRLGEVPLPWPEVVAIGAKVAKALHDLHLQKVIHLDIKPSNVMIRETGEAVLIDYGFARHEQLPDLLAEEFREPFGTTPYMAPEQVLQDRADPRSDLFALGVMLYFFVTGERPFGNPRGGQIRRRLWRDPVPPRALRPDCPPWLQEIILRCLEVDPQDRYATAAQLALDLDNPEQVTLTERAERRERDSGMKTFRRWLKARKAQPLETPNIAGQLSRAPIVLAAVDLSPGAEDLAESLRMMVQRVLSIETEARIACVNILRTSRIAVDILEDAEGNSLHVQRLVQLRHWGSSLEIPTERISYSVLEAPDPAAALVDYARHNNVDHIVIGARASSALRRYLGSVSSQVVAEAPCSVTVVRTPKDRRPNEA</sequence>
<dbReference type="SUPFAM" id="SSF56112">
    <property type="entry name" value="Protein kinase-like (PK-like)"/>
    <property type="match status" value="1"/>
</dbReference>
<dbReference type="Pfam" id="PF00069">
    <property type="entry name" value="Pkinase"/>
    <property type="match status" value="1"/>
</dbReference>
<dbReference type="Proteomes" id="UP000620670">
    <property type="component" value="Unassembled WGS sequence"/>
</dbReference>
<name>A0ABS0Y2S8_9HYPH</name>
<protein>
    <submittedName>
        <fullName evidence="7">Protein kinase</fullName>
    </submittedName>
</protein>
<dbReference type="Gene3D" id="3.40.50.620">
    <property type="entry name" value="HUPs"/>
    <property type="match status" value="1"/>
</dbReference>
<comment type="caution">
    <text evidence="7">The sequence shown here is derived from an EMBL/GenBank/DDBJ whole genome shotgun (WGS) entry which is preliminary data.</text>
</comment>
<dbReference type="PRINTS" id="PR01438">
    <property type="entry name" value="UNVRSLSTRESS"/>
</dbReference>
<dbReference type="PROSITE" id="PS00108">
    <property type="entry name" value="PROTEIN_KINASE_ST"/>
    <property type="match status" value="1"/>
</dbReference>
<dbReference type="PROSITE" id="PS50011">
    <property type="entry name" value="PROTEIN_KINASE_DOM"/>
    <property type="match status" value="1"/>
</dbReference>
<keyword evidence="5" id="KW-0067">ATP-binding</keyword>
<dbReference type="Gene3D" id="3.30.200.20">
    <property type="entry name" value="Phosphorylase Kinase, domain 1"/>
    <property type="match status" value="1"/>
</dbReference>
<dbReference type="InterPro" id="IPR006015">
    <property type="entry name" value="Universal_stress_UspA"/>
</dbReference>
<dbReference type="InterPro" id="IPR014729">
    <property type="entry name" value="Rossmann-like_a/b/a_fold"/>
</dbReference>
<dbReference type="InterPro" id="IPR011009">
    <property type="entry name" value="Kinase-like_dom_sf"/>
</dbReference>
<evidence type="ECO:0000256" key="4">
    <source>
        <dbReference type="ARBA" id="ARBA00022777"/>
    </source>
</evidence>
<evidence type="ECO:0000256" key="5">
    <source>
        <dbReference type="ARBA" id="ARBA00022840"/>
    </source>
</evidence>
<feature type="domain" description="Protein kinase" evidence="6">
    <location>
        <begin position="14"/>
        <end position="278"/>
    </location>
</feature>
<keyword evidence="2" id="KW-0808">Transferase</keyword>
<dbReference type="PANTHER" id="PTHR43289:SF34">
    <property type="entry name" value="SERINE_THREONINE-PROTEIN KINASE YBDM-RELATED"/>
    <property type="match status" value="1"/>
</dbReference>
<dbReference type="CDD" id="cd00293">
    <property type="entry name" value="USP-like"/>
    <property type="match status" value="1"/>
</dbReference>
<dbReference type="SUPFAM" id="SSF52402">
    <property type="entry name" value="Adenine nucleotide alpha hydrolases-like"/>
    <property type="match status" value="1"/>
</dbReference>
<dbReference type="Gene3D" id="1.10.510.10">
    <property type="entry name" value="Transferase(Phosphotransferase) domain 1"/>
    <property type="match status" value="1"/>
</dbReference>
<dbReference type="SMART" id="SM00220">
    <property type="entry name" value="S_TKc"/>
    <property type="match status" value="1"/>
</dbReference>
<evidence type="ECO:0000313" key="8">
    <source>
        <dbReference type="Proteomes" id="UP000620670"/>
    </source>
</evidence>
<dbReference type="RefSeq" id="WP_199049845.1">
    <property type="nucleotide sequence ID" value="NZ_JAELXT010000014.1"/>
</dbReference>
<evidence type="ECO:0000256" key="3">
    <source>
        <dbReference type="ARBA" id="ARBA00022741"/>
    </source>
</evidence>
<dbReference type="PANTHER" id="PTHR43289">
    <property type="entry name" value="MITOGEN-ACTIVATED PROTEIN KINASE KINASE KINASE 20-RELATED"/>
    <property type="match status" value="1"/>
</dbReference>
<evidence type="ECO:0000313" key="7">
    <source>
        <dbReference type="EMBL" id="MBJ6126609.1"/>
    </source>
</evidence>
<accession>A0ABS0Y2S8</accession>
<keyword evidence="4 7" id="KW-0418">Kinase</keyword>
<dbReference type="GO" id="GO:0016301">
    <property type="term" value="F:kinase activity"/>
    <property type="evidence" value="ECO:0007669"/>
    <property type="project" value="UniProtKB-KW"/>
</dbReference>
<keyword evidence="3" id="KW-0547">Nucleotide-binding</keyword>
<organism evidence="7 8">
    <name type="scientific">Microvirga splendida</name>
    <dbReference type="NCBI Taxonomy" id="2795727"/>
    <lineage>
        <taxon>Bacteria</taxon>
        <taxon>Pseudomonadati</taxon>
        <taxon>Pseudomonadota</taxon>
        <taxon>Alphaproteobacteria</taxon>
        <taxon>Hyphomicrobiales</taxon>
        <taxon>Methylobacteriaceae</taxon>
        <taxon>Microvirga</taxon>
    </lineage>
</organism>
<dbReference type="Pfam" id="PF00582">
    <property type="entry name" value="Usp"/>
    <property type="match status" value="1"/>
</dbReference>
<dbReference type="EMBL" id="JAELXT010000014">
    <property type="protein sequence ID" value="MBJ6126609.1"/>
    <property type="molecule type" value="Genomic_DNA"/>
</dbReference>
<dbReference type="InterPro" id="IPR000719">
    <property type="entry name" value="Prot_kinase_dom"/>
</dbReference>
<dbReference type="InterPro" id="IPR008271">
    <property type="entry name" value="Ser/Thr_kinase_AS"/>
</dbReference>